<dbReference type="OrthoDB" id="9788959at2"/>
<accession>A0A5S5C4L7</accession>
<dbReference type="AlphaFoldDB" id="A0A5S5C4L7"/>
<feature type="domain" description="UspA" evidence="2">
    <location>
        <begin position="5"/>
        <end position="150"/>
    </location>
</feature>
<sequence length="285" mass="32368">MQTDKRILIPTDFSDNAWNTIVYAMQLYKGSSCQFDIVHVYDVHPSQLATTLSSQRIGFFQDLIKKESEAGLNSILDDISNSYPDSTHVFNVHSRKGDFVDVIKDMVNTQTYELICIGTKGATGARALFLGSNTHSLIKNVDRCPILVIPDEVNFSPIRSIVFATDFERIYYKAEIKPIKKIAKQFGAKVCMLHIYDAPSLSHVQNYNSGALDNYFKNLEYEFYVVPNFSGVTKGITSFIDEEDVEMLAMINYKHSFLEELIREAVIRKITFNTKIPFLVIPSDT</sequence>
<dbReference type="PANTHER" id="PTHR46268">
    <property type="entry name" value="STRESS RESPONSE PROTEIN NHAX"/>
    <property type="match status" value="1"/>
</dbReference>
<dbReference type="RefSeq" id="WP_148782375.1">
    <property type="nucleotide sequence ID" value="NZ_VNHU01000004.1"/>
</dbReference>
<protein>
    <submittedName>
        <fullName evidence="3">Nucleotide-binding universal stress UspA family protein</fullName>
    </submittedName>
</protein>
<dbReference type="Pfam" id="PF00582">
    <property type="entry name" value="Usp"/>
    <property type="match status" value="1"/>
</dbReference>
<reference evidence="3 4" key="1">
    <citation type="submission" date="2019-07" db="EMBL/GenBank/DDBJ databases">
        <title>Genomic Encyclopedia of Archaeal and Bacterial Type Strains, Phase II (KMG-II): from individual species to whole genera.</title>
        <authorList>
            <person name="Goeker M."/>
        </authorList>
    </citation>
    <scope>NUCLEOTIDE SEQUENCE [LARGE SCALE GENOMIC DNA]</scope>
    <source>
        <strain evidence="3 4">DSM 17527</strain>
    </source>
</reference>
<comment type="caution">
    <text evidence="3">The sequence shown here is derived from an EMBL/GenBank/DDBJ whole genome shotgun (WGS) entry which is preliminary data.</text>
</comment>
<gene>
    <name evidence="3" type="ORF">BD809_10475</name>
</gene>
<keyword evidence="4" id="KW-1185">Reference proteome</keyword>
<dbReference type="CDD" id="cd00293">
    <property type="entry name" value="USP-like"/>
    <property type="match status" value="1"/>
</dbReference>
<organism evidence="3 4">
    <name type="scientific">Aquimarina intermedia</name>
    <dbReference type="NCBI Taxonomy" id="350814"/>
    <lineage>
        <taxon>Bacteria</taxon>
        <taxon>Pseudomonadati</taxon>
        <taxon>Bacteroidota</taxon>
        <taxon>Flavobacteriia</taxon>
        <taxon>Flavobacteriales</taxon>
        <taxon>Flavobacteriaceae</taxon>
        <taxon>Aquimarina</taxon>
    </lineage>
</organism>
<dbReference type="SUPFAM" id="SSF52402">
    <property type="entry name" value="Adenine nucleotide alpha hydrolases-like"/>
    <property type="match status" value="2"/>
</dbReference>
<name>A0A5S5C4L7_9FLAO</name>
<dbReference type="Proteomes" id="UP000324376">
    <property type="component" value="Unassembled WGS sequence"/>
</dbReference>
<proteinExistence type="inferred from homology"/>
<dbReference type="InterPro" id="IPR006016">
    <property type="entry name" value="UspA"/>
</dbReference>
<dbReference type="PANTHER" id="PTHR46268:SF6">
    <property type="entry name" value="UNIVERSAL STRESS PROTEIN UP12"/>
    <property type="match status" value="1"/>
</dbReference>
<dbReference type="Gene3D" id="3.40.50.12370">
    <property type="match status" value="1"/>
</dbReference>
<dbReference type="EMBL" id="VNHU01000004">
    <property type="protein sequence ID" value="TYP74257.1"/>
    <property type="molecule type" value="Genomic_DNA"/>
</dbReference>
<evidence type="ECO:0000313" key="4">
    <source>
        <dbReference type="Proteomes" id="UP000324376"/>
    </source>
</evidence>
<comment type="similarity">
    <text evidence="1">Belongs to the universal stress protein A family.</text>
</comment>
<evidence type="ECO:0000313" key="3">
    <source>
        <dbReference type="EMBL" id="TYP74257.1"/>
    </source>
</evidence>
<evidence type="ECO:0000256" key="1">
    <source>
        <dbReference type="ARBA" id="ARBA00008791"/>
    </source>
</evidence>
<evidence type="ECO:0000259" key="2">
    <source>
        <dbReference type="Pfam" id="PF00582"/>
    </source>
</evidence>